<evidence type="ECO:0000313" key="3">
    <source>
        <dbReference type="EMBL" id="QHT85744.1"/>
    </source>
</evidence>
<dbReference type="EMBL" id="MN740044">
    <property type="protein sequence ID" value="QHT85744.1"/>
    <property type="molecule type" value="Genomic_DNA"/>
</dbReference>
<dbReference type="PROSITE" id="PS00028">
    <property type="entry name" value="ZINC_FINGER_C2H2_1"/>
    <property type="match status" value="1"/>
</dbReference>
<accession>A0A6C0HYT2</accession>
<proteinExistence type="predicted"/>
<evidence type="ECO:0000256" key="1">
    <source>
        <dbReference type="SAM" id="Coils"/>
    </source>
</evidence>
<evidence type="ECO:0000259" key="2">
    <source>
        <dbReference type="PROSITE" id="PS50157"/>
    </source>
</evidence>
<dbReference type="PROSITE" id="PS50157">
    <property type="entry name" value="ZINC_FINGER_C2H2_2"/>
    <property type="match status" value="1"/>
</dbReference>
<dbReference type="Gene3D" id="3.30.160.60">
    <property type="entry name" value="Classic Zinc Finger"/>
    <property type="match status" value="1"/>
</dbReference>
<sequence length="300" mass="35701">MEHNCKICNKIYSTSSSLSNHKKKFHNENIIKYDKKNEENKLYNCKYCEKKYKSHTARWSHEKKCIIKVKDKHEDEKQIIIDKLKDEIIELQKKLIKTNNKVSTRTFKAINKILKERSYIKNSQNNNTNSLNTITNNNKIIYNIGNEELVKVLTMKEKKQIINSRLNAMERIVEIAHCSEYHQFKNIVITNLHDNFAYKYDSDKGYFVTGEKQKVLTELFDNRKEDIEEIYHELESANKIDARTKQIIQNFLDNCSNELPYLDENDTKFPSYKICKINNVKILLYNNQDKITKDIELMIL</sequence>
<protein>
    <recommendedName>
        <fullName evidence="2">C2H2-type domain-containing protein</fullName>
    </recommendedName>
</protein>
<dbReference type="AlphaFoldDB" id="A0A6C0HYT2"/>
<feature type="domain" description="C2H2-type" evidence="2">
    <location>
        <begin position="3"/>
        <end position="26"/>
    </location>
</feature>
<keyword evidence="1" id="KW-0175">Coiled coil</keyword>
<dbReference type="InterPro" id="IPR036236">
    <property type="entry name" value="Znf_C2H2_sf"/>
</dbReference>
<feature type="coiled-coil region" evidence="1">
    <location>
        <begin position="74"/>
        <end position="101"/>
    </location>
</feature>
<reference evidence="3" key="1">
    <citation type="journal article" date="2020" name="Nature">
        <title>Giant virus diversity and host interactions through global metagenomics.</title>
        <authorList>
            <person name="Schulz F."/>
            <person name="Roux S."/>
            <person name="Paez-Espino D."/>
            <person name="Jungbluth S."/>
            <person name="Walsh D.A."/>
            <person name="Denef V.J."/>
            <person name="McMahon K.D."/>
            <person name="Konstantinidis K.T."/>
            <person name="Eloe-Fadrosh E.A."/>
            <person name="Kyrpides N.C."/>
            <person name="Woyke T."/>
        </authorList>
    </citation>
    <scope>NUCLEOTIDE SEQUENCE</scope>
    <source>
        <strain evidence="3">GVMAG-M-3300023184-182</strain>
    </source>
</reference>
<organism evidence="3">
    <name type="scientific">viral metagenome</name>
    <dbReference type="NCBI Taxonomy" id="1070528"/>
    <lineage>
        <taxon>unclassified sequences</taxon>
        <taxon>metagenomes</taxon>
        <taxon>organismal metagenomes</taxon>
    </lineage>
</organism>
<dbReference type="SMART" id="SM00355">
    <property type="entry name" value="ZnF_C2H2"/>
    <property type="match status" value="2"/>
</dbReference>
<dbReference type="InterPro" id="IPR013087">
    <property type="entry name" value="Znf_C2H2_type"/>
</dbReference>
<name>A0A6C0HYT2_9ZZZZ</name>
<dbReference type="SUPFAM" id="SSF57667">
    <property type="entry name" value="beta-beta-alpha zinc fingers"/>
    <property type="match status" value="1"/>
</dbReference>